<keyword evidence="1" id="KW-1133">Transmembrane helix</keyword>
<evidence type="ECO:0000313" key="3">
    <source>
        <dbReference type="Proteomes" id="UP000294743"/>
    </source>
</evidence>
<evidence type="ECO:0000313" key="2">
    <source>
        <dbReference type="EMBL" id="TDW20354.1"/>
    </source>
</evidence>
<accession>A0A4V3G7U1</accession>
<comment type="caution">
    <text evidence="2">The sequence shown here is derived from an EMBL/GenBank/DDBJ whole genome shotgun (WGS) entry which is preliminary data.</text>
</comment>
<evidence type="ECO:0000256" key="1">
    <source>
        <dbReference type="SAM" id="Phobius"/>
    </source>
</evidence>
<proteinExistence type="predicted"/>
<reference evidence="2 3" key="1">
    <citation type="submission" date="2019-03" db="EMBL/GenBank/DDBJ databases">
        <title>Genomic Encyclopedia of Type Strains, Phase IV (KMG-IV): sequencing the most valuable type-strain genomes for metagenomic binning, comparative biology and taxonomic classification.</title>
        <authorList>
            <person name="Goeker M."/>
        </authorList>
    </citation>
    <scope>NUCLEOTIDE SEQUENCE [LARGE SCALE GENOMIC DNA]</scope>
    <source>
        <strain evidence="2 3">DSM 28867</strain>
    </source>
</reference>
<keyword evidence="1" id="KW-0472">Membrane</keyword>
<dbReference type="EMBL" id="SODD01000013">
    <property type="protein sequence ID" value="TDW20354.1"/>
    <property type="molecule type" value="Genomic_DNA"/>
</dbReference>
<keyword evidence="1" id="KW-0812">Transmembrane</keyword>
<sequence>MENIQNKKLKKMTIHMGFSMLEALFSLLIVSILLSLLLMYLQGLRRMDTSLYDGEDDISISQLRLIYVLSDTCYADGSLYLSYYDKDMQVSLQKDRLIMQPGYQVFLQDVDDAYFTQREECIYLVYKHKKQEIKERIIGC</sequence>
<protein>
    <recommendedName>
        <fullName evidence="4">Prepilin-type N-terminal cleavage/methylation domain-containing protein</fullName>
    </recommendedName>
</protein>
<organism evidence="2 3">
    <name type="scientific">Breznakia blatticola</name>
    <dbReference type="NCBI Taxonomy" id="1754012"/>
    <lineage>
        <taxon>Bacteria</taxon>
        <taxon>Bacillati</taxon>
        <taxon>Bacillota</taxon>
        <taxon>Erysipelotrichia</taxon>
        <taxon>Erysipelotrichales</taxon>
        <taxon>Erysipelotrichaceae</taxon>
        <taxon>Breznakia</taxon>
    </lineage>
</organism>
<dbReference type="AlphaFoldDB" id="A0A4V3G7U1"/>
<evidence type="ECO:0008006" key="4">
    <source>
        <dbReference type="Google" id="ProtNLM"/>
    </source>
</evidence>
<feature type="transmembrane region" description="Helical" evidence="1">
    <location>
        <begin position="21"/>
        <end position="41"/>
    </location>
</feature>
<dbReference type="Proteomes" id="UP000294743">
    <property type="component" value="Unassembled WGS sequence"/>
</dbReference>
<keyword evidence="3" id="KW-1185">Reference proteome</keyword>
<gene>
    <name evidence="2" type="ORF">EDD63_11335</name>
</gene>
<name>A0A4V3G7U1_9FIRM</name>